<dbReference type="FunFam" id="1.10.1900.40:FF:000002">
    <property type="entry name" value="Erythrocyte membrane protein 1, PfEMP1"/>
    <property type="match status" value="1"/>
</dbReference>
<feature type="compositionally biased region" description="Basic and acidic residues" evidence="1">
    <location>
        <begin position="1444"/>
        <end position="1456"/>
    </location>
</feature>
<feature type="domain" description="Plasmodium falciparum erythrocyte membrane protein 1 acidic terminal segment" evidence="4">
    <location>
        <begin position="1541"/>
        <end position="2028"/>
    </location>
</feature>
<feature type="compositionally biased region" description="Polar residues" evidence="1">
    <location>
        <begin position="1404"/>
        <end position="1417"/>
    </location>
</feature>
<feature type="domain" description="Plasmodium falciparum erythrocyte membrane protein-1 N-terminal segment" evidence="5">
    <location>
        <begin position="17"/>
        <end position="52"/>
    </location>
</feature>
<evidence type="ECO:0000259" key="5">
    <source>
        <dbReference type="Pfam" id="PF15447"/>
    </source>
</evidence>
<dbReference type="InterPro" id="IPR029211">
    <property type="entry name" value="PfEMP1_ATS"/>
</dbReference>
<dbReference type="SUPFAM" id="SSF140924">
    <property type="entry name" value="Duffy binding domain-like"/>
    <property type="match status" value="4"/>
</dbReference>
<feature type="compositionally biased region" description="Acidic residues" evidence="1">
    <location>
        <begin position="1420"/>
        <end position="1432"/>
    </location>
</feature>
<name>A0A0L0CRW8_PLAFA</name>
<dbReference type="Gene3D" id="1.20.1310.20">
    <property type="entry name" value="Duffy-antigen binding domain"/>
    <property type="match status" value="2"/>
</dbReference>
<dbReference type="FunFam" id="1.10.1900.40:FF:000001">
    <property type="entry name" value="Erythrocyte membrane protein 1"/>
    <property type="match status" value="1"/>
</dbReference>
<dbReference type="InterPro" id="IPR041480">
    <property type="entry name" value="CIDR1_gamma"/>
</dbReference>
<feature type="domain" description="Duffy-binding-like" evidence="2">
    <location>
        <begin position="623"/>
        <end position="785"/>
    </location>
</feature>
<feature type="compositionally biased region" description="Low complexity" evidence="1">
    <location>
        <begin position="1867"/>
        <end position="1901"/>
    </location>
</feature>
<dbReference type="GO" id="GO:0046789">
    <property type="term" value="F:host cell surface receptor binding"/>
    <property type="evidence" value="ECO:0007669"/>
    <property type="project" value="InterPro"/>
</dbReference>
<evidence type="ECO:0000313" key="9">
    <source>
        <dbReference type="Proteomes" id="UP000054566"/>
    </source>
</evidence>
<accession>A0A0L0CRW8</accession>
<feature type="compositionally biased region" description="Polar residues" evidence="1">
    <location>
        <begin position="917"/>
        <end position="940"/>
    </location>
</feature>
<dbReference type="Gene3D" id="1.20.58.1930">
    <property type="match status" value="1"/>
</dbReference>
<dbReference type="OrthoDB" id="378897at2759"/>
<feature type="domain" description="Duffy-binding-like" evidence="7">
    <location>
        <begin position="1036"/>
        <end position="1178"/>
    </location>
</feature>
<dbReference type="InterPro" id="IPR042202">
    <property type="entry name" value="Duffy-ag-bd_sf"/>
</dbReference>
<dbReference type="Pfam" id="PF18562">
    <property type="entry name" value="CIDR1_gamma"/>
    <property type="match status" value="1"/>
</dbReference>
<dbReference type="InterPro" id="IPR029210">
    <property type="entry name" value="PfEMP1_NTS"/>
</dbReference>
<dbReference type="EMBL" id="GG663765">
    <property type="protein sequence ID" value="KNC35078.1"/>
    <property type="molecule type" value="Genomic_DNA"/>
</dbReference>
<dbReference type="FunFam" id="1.20.58.830:FF:000003">
    <property type="entry name" value="Erythrocyte membrane protein 1, PfEMP1"/>
    <property type="match status" value="1"/>
</dbReference>
<dbReference type="InterPro" id="IPR054595">
    <property type="entry name" value="DBL_C"/>
</dbReference>
<dbReference type="InterPro" id="IPR004258">
    <property type="entry name" value="DBL"/>
</dbReference>
<dbReference type="Pfam" id="PF22672">
    <property type="entry name" value="DBL_C"/>
    <property type="match status" value="2"/>
</dbReference>
<dbReference type="Pfam" id="PF05424">
    <property type="entry name" value="Duffy_binding"/>
    <property type="match status" value="2"/>
</dbReference>
<reference evidence="9" key="2">
    <citation type="submission" date="2015-07" db="EMBL/GenBank/DDBJ databases">
        <title>The genome sequence of Plasmodium falciparum RAJ116.</title>
        <authorList>
            <consortium name="The Broad Institute Genome Sequencing Platform"/>
            <person name="Volkman S.K."/>
            <person name="Neafsey D.E."/>
            <person name="Dash A.P."/>
            <person name="Chitnis C.E."/>
            <person name="Hartl D.L."/>
            <person name="Young S.K."/>
            <person name="Kodira C.D."/>
            <person name="Zeng Q."/>
            <person name="Koehrsen M."/>
            <person name="Godfrey P."/>
            <person name="Alvarado L."/>
            <person name="Berlin A."/>
            <person name="Borenstein D."/>
            <person name="Chen Z."/>
            <person name="Engels R."/>
            <person name="Freedman E."/>
            <person name="Gellesch M."/>
            <person name="Goldberg J."/>
            <person name="Griggs A."/>
            <person name="Gujja S."/>
            <person name="Heiman D."/>
            <person name="Hepburn T."/>
            <person name="Howarth C."/>
            <person name="Jen D."/>
            <person name="Larson L."/>
            <person name="Lewis B."/>
            <person name="Mehta T."/>
            <person name="Park D."/>
            <person name="Pearson M."/>
            <person name="Roberts A."/>
            <person name="Saif S."/>
            <person name="Shea T."/>
            <person name="Shenoy N."/>
            <person name="Sisk P."/>
            <person name="Stolte C."/>
            <person name="Sykes S."/>
            <person name="Walk T."/>
            <person name="White J."/>
            <person name="Yandava C."/>
            <person name="Wirth D.F."/>
            <person name="Nusbaum C."/>
            <person name="Birren B."/>
        </authorList>
    </citation>
    <scope>NUCLEOTIDE SEQUENCE [LARGE SCALE GENOMIC DNA]</scope>
    <source>
        <strain evidence="9">RAJ116</strain>
    </source>
</reference>
<feature type="compositionally biased region" description="Low complexity" evidence="1">
    <location>
        <begin position="841"/>
        <end position="851"/>
    </location>
</feature>
<dbReference type="InterPro" id="IPR044932">
    <property type="entry name" value="PfEMP1_ATS_sf"/>
</dbReference>
<evidence type="ECO:0000259" key="3">
    <source>
        <dbReference type="Pfam" id="PF05424"/>
    </source>
</evidence>
<protein>
    <submittedName>
        <fullName evidence="8">Erythrocyte membrane protein 1</fullName>
    </submittedName>
</protein>
<dbReference type="GO" id="GO:0016020">
    <property type="term" value="C:membrane"/>
    <property type="evidence" value="ECO:0007669"/>
    <property type="project" value="InterPro"/>
</dbReference>
<feature type="compositionally biased region" description="Low complexity" evidence="1">
    <location>
        <begin position="1474"/>
        <end position="1488"/>
    </location>
</feature>
<dbReference type="Pfam" id="PF15445">
    <property type="entry name" value="ATS"/>
    <property type="match status" value="1"/>
</dbReference>
<dbReference type="Gene3D" id="1.10.1900.40">
    <property type="entry name" value="Acidic terminal segments, variant surface antigen of PfEMP1"/>
    <property type="match status" value="2"/>
</dbReference>
<sequence length="2028" mass="229217">MVTQGGGGGGGKDDYSDAKDFLDKIGQQVHEEVKTESNGFKDELKGDLKKATNINLKLIGTNETCDLVKQYYNKRVNNGGVVNGDPCKELSGKTFENPFSDTLGGQCTNEKMRRDGIGACAPYRRLHLCHHNLETINNTTPTASDTLLLEVCMAAKYEGDSIKTPYTIHQQKYPDSQLCTVLARSFADIGDIVRGRDLFYGNPQEKDQRKKLEKNLKDIFTQIYNDVTNDQTKKAEAEKRYNDTTNYFQLREDWWTANRHTVWEALTCDAPEGAYFHATCSDGRGGAQANNKCTCNNGDVPTYFDYVPQYLRWFEEWAEDFCRLRKRKLEDAKSKCREKVKGGEKLYCDLNRYDCTKTASGKHVFFEEDDCKGCQYSCARFVNWIDNQKLEFLKQKEKYTSEIKKYTNGITSSKRKKRDAGKSNYDRYEKKFYAKLKEKREYRTVDEFLKLLNKEEVCKKNTEIIEGGNIDFKTVHSGKNSGASGTNDINNKTFYRTTYCEACPWCGAEKVNGQNGKWEAKSDTDCAQRKEYKQENITEIPILTGDKTKSDMVQKYNKFCNGNGATGATGATGTANGKNDNQIVTWECYYDDSNDDGKKNNNCVEGKWKDFKEDQKVMSYNAFFWKWVHDMLNDSIQWRDEHSRCINKDNGNTCIRGCNSKCDCFLKWVGQKKTEWMAIKDHFKKQKDIKEKTECDPGVTLAAVLELEFLNEDSEEKSKNSLDAEEAKEIKHLRQMLQQAGVAIGVDAFAGLCTEGGVAGQNTIMDKLLEEELKDANECLQKHTCPPQQPPPVIPAGAPGVGRSADPGTSPRPAGPDTNQEDSEEEDEDDEDEEEEEAEAETAAPAATEGDGSATTDQEVTEMFYTLGDYRDICIGGDRDIVGDTIVSNTDSTEISSGKATKISDVIKQTLEKSGSKPGNSSPRSVKTPSTSDKTPQQTWWKENAPHIWHGMVCALTHKTDNPQEVDEKVKKAFFGENNNDNPGTTSGKYKEKYDYEKVKLEDTSGVKPQTTSPSGDTPTLTQFVVRPPYFRYLEEWGETFCRQRTRMLKQVEKNCTQHGDKQYSGDGEDCDKVHDDPSNFPDLGYSCPKSCRLYKKWIEKKKEEFTEQEKAYTGQKTKCKEESGGGVNGFCGTLEENAAKFLERLKSGPCSKINSAKDKKADDYISFTNTEKTFGHETYCDPCSEFKINCKENDKCSGANGNNCKDNKITAEKIGNGGNSTVLDIRVSDNNPNGFDDLNECKEAHIFKGFRKDEWKCGKVCGYVVCKRDKVEGRANDDYNKIKKKLNPCRNNGEVSKCIKDCVKKWVEEKEKEWKKLKEHYLKQYGGDDSDNSFSVKTVLEEFKERPEFKNAIKPCDFDNFKTSCGLNGDKPSPKKDGKENDLVLCMITNLEEKAKKCEQKHQNSGSPEANCVQSSPLPDDEDLLLEEENTVEQPKICPAQPKETKKEEEGDCKADVPQPDVKEEEEEEETEQPAAAGGEETNNEETPVLKPEEEATVPAGTPPLTPAAPKQPKPPKPTPQVEENPFEHPAVIPSLATSTLMWSVGISFAAISYFLLKKKPKSPVDLFRVINIPKSDYDIPTKLSPNRYIPYTSGKYRGKRYIYLEGDSGTDSGYTDHYSDITSSSESEYEELDINDIYVPGSPKYKTLIEVVLEPSKRDTQNDIHNDIPSDIPNSDTPPPITDEEWSELKHDFISNMLQNTQNTEPNMLGYNVDNNTNPKTLHVSMDEKPFITSIHDRNLLSGEDYNYDMSNNSGIYPSSSNRDSLSGTKVPYSGIDLINDTLSGNQHIDIYDEVLKRKENELFGTEHHPKHTNTHNVAKPARDDPIHNQLELFHKWLDRHRDMCEKWNTKEELLDKLKEEWNKDNNNNSDTPSDNTTPTTGITPPTSDNTPPTSDIPSGKQSDIPSSNKTLNTDVSIQIHMDNPKPINEFTYVDSNPNQVDDTYVDSNPDNSSMDTILEDLDKPFNEPYYYDMYDDDIYYDVNDDNDISTVDSNAMDVPSKVQIEMDVNTKLVKEKYPIADVWDI</sequence>
<feature type="compositionally biased region" description="Polar residues" evidence="1">
    <location>
        <begin position="1902"/>
        <end position="1913"/>
    </location>
</feature>
<dbReference type="Proteomes" id="UP000054566">
    <property type="component" value="Unassembled WGS sequence"/>
</dbReference>
<feature type="domain" description="Duffy-antigen binding" evidence="3">
    <location>
        <begin position="854"/>
        <end position="970"/>
    </location>
</feature>
<reference evidence="9" key="1">
    <citation type="submission" date="2015-07" db="EMBL/GenBank/DDBJ databases">
        <title>Annotation of Plasmodium falciparum RAJ116.</title>
        <authorList>
            <consortium name="The Broad Institute Genome Sequencing Platform"/>
            <person name="Volkman S.K."/>
            <person name="Neafsey D.E."/>
            <person name="Dash A.P."/>
            <person name="Chitnis C.E."/>
            <person name="Hartl D.L."/>
            <person name="Young S.K."/>
            <person name="Zeng Q."/>
            <person name="Koehrsen M."/>
            <person name="Alvarado L."/>
            <person name="Berlin A."/>
            <person name="Borenstein D."/>
            <person name="Chapman S.B."/>
            <person name="Chen Z."/>
            <person name="Engels R."/>
            <person name="Freedman E."/>
            <person name="Gellesch M."/>
            <person name="Goldberg J."/>
            <person name="Griggs A."/>
            <person name="Gujja S."/>
            <person name="Heilman E.R."/>
            <person name="Heiman D.I."/>
            <person name="Howarth C."/>
            <person name="Jen D."/>
            <person name="Larson L."/>
            <person name="Mehta T."/>
            <person name="Neiman D."/>
            <person name="Park D."/>
            <person name="Pearson M."/>
            <person name="Roberts A."/>
            <person name="Saif S."/>
            <person name="Shea T."/>
            <person name="Shenoy N."/>
            <person name="Sisk P."/>
            <person name="Stolte C."/>
            <person name="Sykes S."/>
            <person name="Walk T."/>
            <person name="White J."/>
            <person name="Yandava C."/>
            <person name="Haas B."/>
            <person name="Henn M.R."/>
            <person name="Nusbaum C."/>
            <person name="Birren B."/>
        </authorList>
    </citation>
    <scope>NUCLEOTIDE SEQUENCE [LARGE SCALE GENOMIC DNA]</scope>
    <source>
        <strain evidence="9">RAJ116</strain>
    </source>
</reference>
<evidence type="ECO:0000256" key="1">
    <source>
        <dbReference type="SAM" id="MobiDB-lite"/>
    </source>
</evidence>
<feature type="domain" description="Duffy-antigen binding" evidence="3">
    <location>
        <begin position="118"/>
        <end position="312"/>
    </location>
</feature>
<dbReference type="InterPro" id="IPR008602">
    <property type="entry name" value="Duffy-antigen-binding"/>
</dbReference>
<feature type="compositionally biased region" description="Acidic residues" evidence="1">
    <location>
        <begin position="819"/>
        <end position="840"/>
    </location>
</feature>
<feature type="domain" description="Duffy-binding-like" evidence="7">
    <location>
        <begin position="316"/>
        <end position="474"/>
    </location>
</feature>
<organism evidence="8 9">
    <name type="scientific">Plasmodium falciparum RAJ116</name>
    <dbReference type="NCBI Taxonomy" id="580058"/>
    <lineage>
        <taxon>Eukaryota</taxon>
        <taxon>Sar</taxon>
        <taxon>Alveolata</taxon>
        <taxon>Apicomplexa</taxon>
        <taxon>Aconoidasida</taxon>
        <taxon>Haemosporida</taxon>
        <taxon>Plasmodiidae</taxon>
        <taxon>Plasmodium</taxon>
        <taxon>Plasmodium (Laverania)</taxon>
    </lineage>
</organism>
<feature type="region of interest" description="Disordered" evidence="1">
    <location>
        <begin position="911"/>
        <end position="940"/>
    </location>
</feature>
<feature type="domain" description="Duffy-binding-like" evidence="2">
    <location>
        <begin position="1278"/>
        <end position="1406"/>
    </location>
</feature>
<proteinExistence type="predicted"/>
<dbReference type="Gene3D" id="1.20.58.830">
    <property type="match status" value="3"/>
</dbReference>
<feature type="compositionally biased region" description="Acidic residues" evidence="1">
    <location>
        <begin position="1464"/>
        <end position="1473"/>
    </location>
</feature>
<feature type="region of interest" description="Disordered" evidence="1">
    <location>
        <begin position="1400"/>
        <end position="1527"/>
    </location>
</feature>
<feature type="region of interest" description="Disordered" evidence="1">
    <location>
        <begin position="781"/>
        <end position="857"/>
    </location>
</feature>
<feature type="region of interest" description="Disordered" evidence="1">
    <location>
        <begin position="1865"/>
        <end position="1913"/>
    </location>
</feature>
<gene>
    <name evidence="8" type="ORF">PFLG_00069</name>
</gene>
<evidence type="ECO:0000259" key="4">
    <source>
        <dbReference type="Pfam" id="PF15445"/>
    </source>
</evidence>
<feature type="domain" description="Cysteine-rich interdomain region 1 gamma" evidence="6">
    <location>
        <begin position="1221"/>
        <end position="1270"/>
    </location>
</feature>
<evidence type="ECO:0000259" key="7">
    <source>
        <dbReference type="Pfam" id="PF22672"/>
    </source>
</evidence>
<evidence type="ECO:0000313" key="8">
    <source>
        <dbReference type="EMBL" id="KNC35078.1"/>
    </source>
</evidence>
<dbReference type="Pfam" id="PF03011">
    <property type="entry name" value="PFEMP"/>
    <property type="match status" value="2"/>
</dbReference>
<evidence type="ECO:0000259" key="2">
    <source>
        <dbReference type="Pfam" id="PF03011"/>
    </source>
</evidence>
<dbReference type="FunFam" id="1.20.1310.20:FF:000001">
    <property type="entry name" value="Erythrocyte membrane protein 1, PfEMP1"/>
    <property type="match status" value="1"/>
</dbReference>
<evidence type="ECO:0000259" key="6">
    <source>
        <dbReference type="Pfam" id="PF18562"/>
    </source>
</evidence>
<dbReference type="Pfam" id="PF15447">
    <property type="entry name" value="NTS"/>
    <property type="match status" value="1"/>
</dbReference>
<feature type="compositionally biased region" description="Pro residues" evidence="1">
    <location>
        <begin position="1502"/>
        <end position="1520"/>
    </location>
</feature>